<organism evidence="4 5">
    <name type="scientific">Candidatus Zymogenus saltonus</name>
    <dbReference type="NCBI Taxonomy" id="2844893"/>
    <lineage>
        <taxon>Bacteria</taxon>
        <taxon>Deltaproteobacteria</taxon>
        <taxon>Candidatus Zymogenia</taxon>
        <taxon>Candidatus Zymogeniales</taxon>
        <taxon>Candidatus Zymogenaceae</taxon>
        <taxon>Candidatus Zymogenus</taxon>
    </lineage>
</organism>
<dbReference type="Pfam" id="PF01553">
    <property type="entry name" value="Acyltransferase"/>
    <property type="match status" value="1"/>
</dbReference>
<dbReference type="PANTHER" id="PTHR10434:SF11">
    <property type="entry name" value="1-ACYL-SN-GLYCEROL-3-PHOSPHATE ACYLTRANSFERASE"/>
    <property type="match status" value="1"/>
</dbReference>
<evidence type="ECO:0000259" key="3">
    <source>
        <dbReference type="Pfam" id="PF01553"/>
    </source>
</evidence>
<dbReference type="AlphaFoldDB" id="A0A9D8KD54"/>
<dbReference type="SUPFAM" id="SSF69593">
    <property type="entry name" value="Glycerol-3-phosphate (1)-acyltransferase"/>
    <property type="match status" value="2"/>
</dbReference>
<keyword evidence="2 4" id="KW-0012">Acyltransferase</keyword>
<dbReference type="PANTHER" id="PTHR10434">
    <property type="entry name" value="1-ACYL-SN-GLYCEROL-3-PHOSPHATE ACYLTRANSFERASE"/>
    <property type="match status" value="1"/>
</dbReference>
<comment type="caution">
    <text evidence="4">The sequence shown here is derived from an EMBL/GenBank/DDBJ whole genome shotgun (WGS) entry which is preliminary data.</text>
</comment>
<accession>A0A9D8KD54</accession>
<protein>
    <submittedName>
        <fullName evidence="4">1-acyl-sn-glycerol-3-phosphate acyltransferase</fullName>
    </submittedName>
</protein>
<name>A0A9D8KD54_9DELT</name>
<dbReference type="EMBL" id="JAFGIX010000023">
    <property type="protein sequence ID" value="MBN1572499.1"/>
    <property type="molecule type" value="Genomic_DNA"/>
</dbReference>
<sequence length="324" mass="37916">MKIDLEHLSRINLKTFPWGQVITAISLLTTNYYLTNRVKIEIENEENIPTDDTVIFAMNHTDRYNYWPFQYKMWAMRKGYPKTTTWVKGDYYNNPLLAKFFDWTNNIPVPSRGYLISEDFKDLIKEKISKMEYRLLRDLVDGKKKIKEFGEELTESLKTVLEYPRTLLDGAELPYTEYIEKYYRLLMERVAEVNFQALFKKRLNVIIFPEGTRSVRLGSGKTGISHLALKSNKKVVPVGCNGSDKIYPGNAPWAKSGKVVYRVGEPIDPREIIGREIDKEFIPFSKEAEVKFKDEFYEFTLHVMEKINALLDEEYRSSVPVKVV</sequence>
<reference evidence="4" key="1">
    <citation type="journal article" date="2021" name="Environ. Microbiol.">
        <title>Genomic characterization of three novel Desulfobacterota classes expand the metabolic and phylogenetic diversity of the phylum.</title>
        <authorList>
            <person name="Murphy C.L."/>
            <person name="Biggerstaff J."/>
            <person name="Eichhorn A."/>
            <person name="Ewing E."/>
            <person name="Shahan R."/>
            <person name="Soriano D."/>
            <person name="Stewart S."/>
            <person name="VanMol K."/>
            <person name="Walker R."/>
            <person name="Walters P."/>
            <person name="Elshahed M.S."/>
            <person name="Youssef N.H."/>
        </authorList>
    </citation>
    <scope>NUCLEOTIDE SEQUENCE</scope>
    <source>
        <strain evidence="4">Zod_Metabat.24</strain>
    </source>
</reference>
<feature type="domain" description="Phospholipid/glycerol acyltransferase" evidence="3">
    <location>
        <begin position="185"/>
        <end position="240"/>
    </location>
</feature>
<dbReference type="CDD" id="cd07989">
    <property type="entry name" value="LPLAT_AGPAT-like"/>
    <property type="match status" value="1"/>
</dbReference>
<keyword evidence="1" id="KW-0808">Transferase</keyword>
<dbReference type="GO" id="GO:0006654">
    <property type="term" value="P:phosphatidic acid biosynthetic process"/>
    <property type="evidence" value="ECO:0007669"/>
    <property type="project" value="TreeGrafter"/>
</dbReference>
<evidence type="ECO:0000313" key="5">
    <source>
        <dbReference type="Proteomes" id="UP000809273"/>
    </source>
</evidence>
<dbReference type="GO" id="GO:0003841">
    <property type="term" value="F:1-acylglycerol-3-phosphate O-acyltransferase activity"/>
    <property type="evidence" value="ECO:0007669"/>
    <property type="project" value="TreeGrafter"/>
</dbReference>
<evidence type="ECO:0000313" key="4">
    <source>
        <dbReference type="EMBL" id="MBN1572499.1"/>
    </source>
</evidence>
<gene>
    <name evidence="4" type="ORF">JW984_04800</name>
</gene>
<evidence type="ECO:0000256" key="2">
    <source>
        <dbReference type="ARBA" id="ARBA00023315"/>
    </source>
</evidence>
<proteinExistence type="predicted"/>
<reference evidence="4" key="2">
    <citation type="submission" date="2021-01" db="EMBL/GenBank/DDBJ databases">
        <authorList>
            <person name="Hahn C.R."/>
            <person name="Youssef N.H."/>
            <person name="Elshahed M."/>
        </authorList>
    </citation>
    <scope>NUCLEOTIDE SEQUENCE</scope>
    <source>
        <strain evidence="4">Zod_Metabat.24</strain>
    </source>
</reference>
<evidence type="ECO:0000256" key="1">
    <source>
        <dbReference type="ARBA" id="ARBA00022679"/>
    </source>
</evidence>
<dbReference type="InterPro" id="IPR002123">
    <property type="entry name" value="Plipid/glycerol_acylTrfase"/>
</dbReference>
<dbReference type="Proteomes" id="UP000809273">
    <property type="component" value="Unassembled WGS sequence"/>
</dbReference>